<evidence type="ECO:0000313" key="2">
    <source>
        <dbReference type="Proteomes" id="UP000593567"/>
    </source>
</evidence>
<organism evidence="1 2">
    <name type="scientific">Bugula neritina</name>
    <name type="common">Brown bryozoan</name>
    <name type="synonym">Sertularia neritina</name>
    <dbReference type="NCBI Taxonomy" id="10212"/>
    <lineage>
        <taxon>Eukaryota</taxon>
        <taxon>Metazoa</taxon>
        <taxon>Spiralia</taxon>
        <taxon>Lophotrochozoa</taxon>
        <taxon>Bryozoa</taxon>
        <taxon>Gymnolaemata</taxon>
        <taxon>Cheilostomatida</taxon>
        <taxon>Flustrina</taxon>
        <taxon>Buguloidea</taxon>
        <taxon>Bugulidae</taxon>
        <taxon>Bugula</taxon>
    </lineage>
</organism>
<dbReference type="EMBL" id="VXIV02001668">
    <property type="protein sequence ID" value="KAF6030818.1"/>
    <property type="molecule type" value="Genomic_DNA"/>
</dbReference>
<name>A0A7J7JZQ7_BUGNE</name>
<evidence type="ECO:0000313" key="1">
    <source>
        <dbReference type="EMBL" id="KAF6030818.1"/>
    </source>
</evidence>
<protein>
    <submittedName>
        <fullName evidence="1">Uncharacterized protein</fullName>
    </submittedName>
</protein>
<accession>A0A7J7JZQ7</accession>
<comment type="caution">
    <text evidence="1">The sequence shown here is derived from an EMBL/GenBank/DDBJ whole genome shotgun (WGS) entry which is preliminary data.</text>
</comment>
<dbReference type="AlphaFoldDB" id="A0A7J7JZQ7"/>
<sequence length="66" mass="7399">MYRNVKEAAISLTRVSQGIYLHGDCLAVIKNPILSLLFQIYVHQICYTVAVVNQDILNGCSNERTS</sequence>
<dbReference type="Proteomes" id="UP000593567">
    <property type="component" value="Unassembled WGS sequence"/>
</dbReference>
<proteinExistence type="predicted"/>
<reference evidence="1" key="1">
    <citation type="submission" date="2020-06" db="EMBL/GenBank/DDBJ databases">
        <title>Draft genome of Bugula neritina, a colonial animal packing powerful symbionts and potential medicines.</title>
        <authorList>
            <person name="Rayko M."/>
        </authorList>
    </citation>
    <scope>NUCLEOTIDE SEQUENCE [LARGE SCALE GENOMIC DNA]</scope>
    <source>
        <strain evidence="1">Kwan_BN1</strain>
    </source>
</reference>
<gene>
    <name evidence="1" type="ORF">EB796_010876</name>
</gene>
<keyword evidence="2" id="KW-1185">Reference proteome</keyword>